<comment type="catalytic activity">
    <reaction evidence="11">
        <text>a 5,6-dihydrouridine in tRNA + NAD(+) = a uridine in tRNA + NADH + H(+)</text>
        <dbReference type="Rhea" id="RHEA:54452"/>
        <dbReference type="Rhea" id="RHEA-COMP:13339"/>
        <dbReference type="Rhea" id="RHEA-COMP:13887"/>
        <dbReference type="ChEBI" id="CHEBI:15378"/>
        <dbReference type="ChEBI" id="CHEBI:57540"/>
        <dbReference type="ChEBI" id="CHEBI:57945"/>
        <dbReference type="ChEBI" id="CHEBI:65315"/>
        <dbReference type="ChEBI" id="CHEBI:74443"/>
    </reaction>
</comment>
<dbReference type="Gene3D" id="3.20.20.70">
    <property type="entry name" value="Aldolase class I"/>
    <property type="match status" value="1"/>
</dbReference>
<dbReference type="GO" id="GO:0000049">
    <property type="term" value="F:tRNA binding"/>
    <property type="evidence" value="ECO:0007669"/>
    <property type="project" value="UniProtKB-KW"/>
</dbReference>
<evidence type="ECO:0000259" key="15">
    <source>
        <dbReference type="Pfam" id="PF01207"/>
    </source>
</evidence>
<evidence type="ECO:0000256" key="7">
    <source>
        <dbReference type="ARBA" id="ARBA00022857"/>
    </source>
</evidence>
<keyword evidence="8" id="KW-0694">RNA-binding</keyword>
<proteinExistence type="inferred from homology"/>
<feature type="binding site" evidence="14">
    <location>
        <position position="113"/>
    </location>
    <ligand>
        <name>FMN</name>
        <dbReference type="ChEBI" id="CHEBI:58210"/>
    </ligand>
</feature>
<sequence length="389" mass="43280">MRHWSPVIKRAIPDVFKSSPNAVSTTDDTARTVVERPEFRGPVHYGSLQLSTRYLLSPLAGFTTLPFRRIVRNIGGVGLATTDLVNCRALLSQNERTMQMIETHPQDQPFAVQIFGSNPDFMVQAAQFLVERDVATIDINMGCPVNRIAGAGSGAGMMCDTTNTISLVQKIVEAVNIPVSVKMRLGWDDDNLTAPFFAREFEQVGVCAIAIHGRTREQGFSGSVSRPGIRKVVEAVENIPVVGNGDVRNVADAAQMIRETGCHAVSIGRAALANPWIFRQLDEWERTGSYAPAGTFEERLQLMVQQYEFLEERHPPERAIILFRKMAHWYLKGMKIRKKLRGDFQFVSTRSEFDAALERIRMEGPVGGNRTGVLTDCHIPVPSGPVDKW</sequence>
<keyword evidence="3" id="KW-0820">tRNA-binding</keyword>
<keyword evidence="7" id="KW-0521">NADP</keyword>
<dbReference type="InterPro" id="IPR004652">
    <property type="entry name" value="DusB-like"/>
</dbReference>
<feature type="active site" description="Proton donor" evidence="13">
    <location>
        <position position="143"/>
    </location>
</feature>
<evidence type="ECO:0000256" key="4">
    <source>
        <dbReference type="ARBA" id="ARBA00022630"/>
    </source>
</evidence>
<dbReference type="InterPro" id="IPR018517">
    <property type="entry name" value="tRNA_hU_synthase_CS"/>
</dbReference>
<keyword evidence="6 12" id="KW-0819">tRNA processing</keyword>
<comment type="function">
    <text evidence="2 12">Catalyzes the synthesis of 5,6-dihydrouridine (D), a modified base found in the D-loop of most tRNAs, via the reduction of the C5-C6 double bond in target uridines.</text>
</comment>
<evidence type="ECO:0000256" key="10">
    <source>
        <dbReference type="ARBA" id="ARBA00048205"/>
    </source>
</evidence>
<dbReference type="InterPro" id="IPR035587">
    <property type="entry name" value="DUS-like_FMN-bd"/>
</dbReference>
<dbReference type="EMBL" id="CP017641">
    <property type="protein sequence ID" value="APZ94608.1"/>
    <property type="molecule type" value="Genomic_DNA"/>
</dbReference>
<evidence type="ECO:0000256" key="9">
    <source>
        <dbReference type="ARBA" id="ARBA00023002"/>
    </source>
</evidence>
<feature type="binding site" evidence="14">
    <location>
        <position position="182"/>
    </location>
    <ligand>
        <name>FMN</name>
        <dbReference type="ChEBI" id="CHEBI:58210"/>
    </ligand>
</feature>
<dbReference type="PIRSF" id="PIRSF006621">
    <property type="entry name" value="Dus"/>
    <property type="match status" value="1"/>
</dbReference>
<keyword evidence="4 12" id="KW-0285">Flavoprotein</keyword>
<dbReference type="InterPro" id="IPR024036">
    <property type="entry name" value="tRNA-dHydroUridine_Synthase_C"/>
</dbReference>
<dbReference type="GO" id="GO:0050660">
    <property type="term" value="F:flavin adenine dinucleotide binding"/>
    <property type="evidence" value="ECO:0007669"/>
    <property type="project" value="InterPro"/>
</dbReference>
<evidence type="ECO:0000313" key="17">
    <source>
        <dbReference type="Proteomes" id="UP000187735"/>
    </source>
</evidence>
<dbReference type="GO" id="GO:0017150">
    <property type="term" value="F:tRNA dihydrouridine synthase activity"/>
    <property type="evidence" value="ECO:0007669"/>
    <property type="project" value="InterPro"/>
</dbReference>
<evidence type="ECO:0000256" key="8">
    <source>
        <dbReference type="ARBA" id="ARBA00022884"/>
    </source>
</evidence>
<organism evidence="16 17">
    <name type="scientific">Fuerstiella marisgermanici</name>
    <dbReference type="NCBI Taxonomy" id="1891926"/>
    <lineage>
        <taxon>Bacteria</taxon>
        <taxon>Pseudomonadati</taxon>
        <taxon>Planctomycetota</taxon>
        <taxon>Planctomycetia</taxon>
        <taxon>Planctomycetales</taxon>
        <taxon>Planctomycetaceae</taxon>
        <taxon>Fuerstiella</taxon>
    </lineage>
</organism>
<dbReference type="PROSITE" id="PS01136">
    <property type="entry name" value="UPF0034"/>
    <property type="match status" value="1"/>
</dbReference>
<comment type="cofactor">
    <cofactor evidence="1 12 14">
        <name>FMN</name>
        <dbReference type="ChEBI" id="CHEBI:58210"/>
    </cofactor>
</comment>
<feature type="binding site" evidence="14">
    <location>
        <begin position="268"/>
        <end position="269"/>
    </location>
    <ligand>
        <name>FMN</name>
        <dbReference type="ChEBI" id="CHEBI:58210"/>
    </ligand>
</feature>
<feature type="domain" description="DUS-like FMN-binding" evidence="15">
    <location>
        <begin position="56"/>
        <end position="358"/>
    </location>
</feature>
<dbReference type="Proteomes" id="UP000187735">
    <property type="component" value="Chromosome"/>
</dbReference>
<dbReference type="EC" id="1.3.1.-" evidence="12"/>
<dbReference type="STRING" id="1891926.Fuma_04240"/>
<evidence type="ECO:0000256" key="3">
    <source>
        <dbReference type="ARBA" id="ARBA00022555"/>
    </source>
</evidence>
<dbReference type="AlphaFoldDB" id="A0A1P8WKM3"/>
<reference evidence="16 17" key="1">
    <citation type="journal article" date="2016" name="Front. Microbiol.">
        <title>Fuerstia marisgermanicae gen. nov., sp. nov., an Unusual Member of the Phylum Planctomycetes from the German Wadden Sea.</title>
        <authorList>
            <person name="Kohn T."/>
            <person name="Heuer A."/>
            <person name="Jogler M."/>
            <person name="Vollmers J."/>
            <person name="Boedeker C."/>
            <person name="Bunk B."/>
            <person name="Rast P."/>
            <person name="Borchert D."/>
            <person name="Glockner I."/>
            <person name="Freese H.M."/>
            <person name="Klenk H.P."/>
            <person name="Overmann J."/>
            <person name="Kaster A.K."/>
            <person name="Rohde M."/>
            <person name="Wiegand S."/>
            <person name="Jogler C."/>
        </authorList>
    </citation>
    <scope>NUCLEOTIDE SEQUENCE [LARGE SCALE GENOMIC DNA]</scope>
    <source>
        <strain evidence="16 17">NH11</strain>
    </source>
</reference>
<dbReference type="CDD" id="cd02801">
    <property type="entry name" value="DUS_like_FMN"/>
    <property type="match status" value="1"/>
</dbReference>
<comment type="catalytic activity">
    <reaction evidence="10">
        <text>a 5,6-dihydrouridine in tRNA + NADP(+) = a uridine in tRNA + NADPH + H(+)</text>
        <dbReference type="Rhea" id="RHEA:23624"/>
        <dbReference type="Rhea" id="RHEA-COMP:13339"/>
        <dbReference type="Rhea" id="RHEA-COMP:13887"/>
        <dbReference type="ChEBI" id="CHEBI:15378"/>
        <dbReference type="ChEBI" id="CHEBI:57783"/>
        <dbReference type="ChEBI" id="CHEBI:58349"/>
        <dbReference type="ChEBI" id="CHEBI:65315"/>
        <dbReference type="ChEBI" id="CHEBI:74443"/>
    </reaction>
</comment>
<evidence type="ECO:0000256" key="1">
    <source>
        <dbReference type="ARBA" id="ARBA00001917"/>
    </source>
</evidence>
<evidence type="ECO:0000256" key="12">
    <source>
        <dbReference type="PIRNR" id="PIRNR006621"/>
    </source>
</evidence>
<evidence type="ECO:0000256" key="2">
    <source>
        <dbReference type="ARBA" id="ARBA00002790"/>
    </source>
</evidence>
<evidence type="ECO:0000256" key="6">
    <source>
        <dbReference type="ARBA" id="ARBA00022694"/>
    </source>
</evidence>
<dbReference type="InterPro" id="IPR001269">
    <property type="entry name" value="DUS_fam"/>
</dbReference>
<dbReference type="PANTHER" id="PTHR45846">
    <property type="entry name" value="TRNA-DIHYDROURIDINE(47) SYNTHASE [NAD(P)(+)]-LIKE"/>
    <property type="match status" value="1"/>
</dbReference>
<keyword evidence="5 12" id="KW-0288">FMN</keyword>
<dbReference type="RefSeq" id="WP_083732215.1">
    <property type="nucleotide sequence ID" value="NZ_CP017641.1"/>
</dbReference>
<evidence type="ECO:0000256" key="14">
    <source>
        <dbReference type="PIRSR" id="PIRSR006621-2"/>
    </source>
</evidence>
<accession>A0A1P8WKM3</accession>
<protein>
    <recommendedName>
        <fullName evidence="12">tRNA-dihydrouridine synthase</fullName>
        <ecNumber evidence="12">1.3.1.-</ecNumber>
    </recommendedName>
</protein>
<keyword evidence="17" id="KW-1185">Reference proteome</keyword>
<keyword evidence="14" id="KW-0547">Nucleotide-binding</keyword>
<dbReference type="PANTHER" id="PTHR45846:SF1">
    <property type="entry name" value="TRNA-DIHYDROURIDINE(47) SYNTHASE [NAD(P)(+)]-LIKE"/>
    <property type="match status" value="1"/>
</dbReference>
<gene>
    <name evidence="16" type="primary">dus_2</name>
    <name evidence="16" type="ORF">Fuma_04240</name>
</gene>
<feature type="binding site" evidence="14">
    <location>
        <position position="212"/>
    </location>
    <ligand>
        <name>FMN</name>
        <dbReference type="ChEBI" id="CHEBI:58210"/>
    </ligand>
</feature>
<comment type="similarity">
    <text evidence="12">Belongs to the dus family.</text>
</comment>
<dbReference type="KEGG" id="fmr:Fuma_04240"/>
<evidence type="ECO:0000313" key="16">
    <source>
        <dbReference type="EMBL" id="APZ94608.1"/>
    </source>
</evidence>
<keyword evidence="9 12" id="KW-0560">Oxidoreductase</keyword>
<evidence type="ECO:0000256" key="5">
    <source>
        <dbReference type="ARBA" id="ARBA00022643"/>
    </source>
</evidence>
<evidence type="ECO:0000256" key="11">
    <source>
        <dbReference type="ARBA" id="ARBA00048802"/>
    </source>
</evidence>
<dbReference type="SUPFAM" id="SSF51395">
    <property type="entry name" value="FMN-linked oxidoreductases"/>
    <property type="match status" value="1"/>
</dbReference>
<name>A0A1P8WKM3_9PLAN</name>
<evidence type="ECO:0000256" key="13">
    <source>
        <dbReference type="PIRSR" id="PIRSR006621-1"/>
    </source>
</evidence>
<dbReference type="NCBIfam" id="TIGR00737">
    <property type="entry name" value="nifR3_yhdG"/>
    <property type="match status" value="1"/>
</dbReference>
<dbReference type="OrthoDB" id="9764501at2"/>
<dbReference type="Pfam" id="PF01207">
    <property type="entry name" value="Dus"/>
    <property type="match status" value="1"/>
</dbReference>
<dbReference type="Gene3D" id="1.10.1200.80">
    <property type="entry name" value="Putative flavin oxidoreducatase, domain 2"/>
    <property type="match status" value="1"/>
</dbReference>
<dbReference type="InterPro" id="IPR013785">
    <property type="entry name" value="Aldolase_TIM"/>
</dbReference>